<dbReference type="EMBL" id="DF973199">
    <property type="protein sequence ID" value="GAU19532.1"/>
    <property type="molecule type" value="Genomic_DNA"/>
</dbReference>
<keyword evidence="2" id="KW-1185">Reference proteome</keyword>
<dbReference type="AlphaFoldDB" id="A0A2Z6LN75"/>
<sequence length="104" mass="12262">MTLRWCNLITIGKDIEHGSNWFANLIRRKVGSGETVRYWEENWLGNFNLCCEIEDLHGIDVDCNIGRKDFTGIGSGFRSCYREWLAMKELQMSRFGAHQFRHKF</sequence>
<protein>
    <recommendedName>
        <fullName evidence="3">Reverse transcriptase zinc-binding domain-containing protein</fullName>
    </recommendedName>
</protein>
<gene>
    <name evidence="1" type="ORF">TSUD_303450</name>
</gene>
<evidence type="ECO:0008006" key="3">
    <source>
        <dbReference type="Google" id="ProtNLM"/>
    </source>
</evidence>
<organism evidence="1 2">
    <name type="scientific">Trifolium subterraneum</name>
    <name type="common">Subterranean clover</name>
    <dbReference type="NCBI Taxonomy" id="3900"/>
    <lineage>
        <taxon>Eukaryota</taxon>
        <taxon>Viridiplantae</taxon>
        <taxon>Streptophyta</taxon>
        <taxon>Embryophyta</taxon>
        <taxon>Tracheophyta</taxon>
        <taxon>Spermatophyta</taxon>
        <taxon>Magnoliopsida</taxon>
        <taxon>eudicotyledons</taxon>
        <taxon>Gunneridae</taxon>
        <taxon>Pentapetalae</taxon>
        <taxon>rosids</taxon>
        <taxon>fabids</taxon>
        <taxon>Fabales</taxon>
        <taxon>Fabaceae</taxon>
        <taxon>Papilionoideae</taxon>
        <taxon>50 kb inversion clade</taxon>
        <taxon>NPAAA clade</taxon>
        <taxon>Hologalegina</taxon>
        <taxon>IRL clade</taxon>
        <taxon>Trifolieae</taxon>
        <taxon>Trifolium</taxon>
    </lineage>
</organism>
<name>A0A2Z6LN75_TRISU</name>
<proteinExistence type="predicted"/>
<reference evidence="2" key="1">
    <citation type="journal article" date="2017" name="Front. Plant Sci.">
        <title>Climate Clever Clovers: New Paradigm to Reduce the Environmental Footprint of Ruminants by Breeding Low Methanogenic Forages Utilizing Haplotype Variation.</title>
        <authorList>
            <person name="Kaur P."/>
            <person name="Appels R."/>
            <person name="Bayer P.E."/>
            <person name="Keeble-Gagnere G."/>
            <person name="Wang J."/>
            <person name="Hirakawa H."/>
            <person name="Shirasawa K."/>
            <person name="Vercoe P."/>
            <person name="Stefanova K."/>
            <person name="Durmic Z."/>
            <person name="Nichols P."/>
            <person name="Revell C."/>
            <person name="Isobe S.N."/>
            <person name="Edwards D."/>
            <person name="Erskine W."/>
        </authorList>
    </citation>
    <scope>NUCLEOTIDE SEQUENCE [LARGE SCALE GENOMIC DNA]</scope>
    <source>
        <strain evidence="2">cv. Daliak</strain>
    </source>
</reference>
<accession>A0A2Z6LN75</accession>
<dbReference type="Proteomes" id="UP000242715">
    <property type="component" value="Unassembled WGS sequence"/>
</dbReference>
<evidence type="ECO:0000313" key="2">
    <source>
        <dbReference type="Proteomes" id="UP000242715"/>
    </source>
</evidence>
<evidence type="ECO:0000313" key="1">
    <source>
        <dbReference type="EMBL" id="GAU19532.1"/>
    </source>
</evidence>